<protein>
    <submittedName>
        <fullName evidence="3">DUF3347 domain-containing protein</fullName>
    </submittedName>
</protein>
<evidence type="ECO:0000259" key="2">
    <source>
        <dbReference type="Pfam" id="PF11827"/>
    </source>
</evidence>
<dbReference type="Proteomes" id="UP000281985">
    <property type="component" value="Unassembled WGS sequence"/>
</dbReference>
<dbReference type="RefSeq" id="WP_121918369.1">
    <property type="nucleotide sequence ID" value="NZ_REFV01000016.1"/>
</dbReference>
<dbReference type="AlphaFoldDB" id="A0A3M0FX87"/>
<keyword evidence="4" id="KW-1185">Reference proteome</keyword>
<feature type="region of interest" description="Disordered" evidence="1">
    <location>
        <begin position="25"/>
        <end position="48"/>
    </location>
</feature>
<evidence type="ECO:0000256" key="1">
    <source>
        <dbReference type="SAM" id="MobiDB-lite"/>
    </source>
</evidence>
<dbReference type="EMBL" id="REFV01000016">
    <property type="protein sequence ID" value="RMB56557.1"/>
    <property type="molecule type" value="Genomic_DNA"/>
</dbReference>
<accession>A0A3M0FX87</accession>
<dbReference type="PROSITE" id="PS51257">
    <property type="entry name" value="PROKAR_LIPOPROTEIN"/>
    <property type="match status" value="1"/>
</dbReference>
<dbReference type="Pfam" id="PF11827">
    <property type="entry name" value="DUF3347"/>
    <property type="match status" value="1"/>
</dbReference>
<evidence type="ECO:0000313" key="3">
    <source>
        <dbReference type="EMBL" id="RMB56557.1"/>
    </source>
</evidence>
<gene>
    <name evidence="3" type="ORF">EAX61_14200</name>
</gene>
<sequence length="183" mass="20345">MKKYIIAFTVLATVACKNNREPEIKQAPSQVQKVDTAPQDLNKTDSKEQVSFENEAFTKVYTAYLDLKAALVNTDVSTSKNALDAFLKTVENNDSFSNIMTATMPVIQESEVAEIRKGFENITAAVEAQIAQETITSGTIFKQYCPMAFDGKGAYWLSDSKEVRNPYFGDKMLKCGVVDKEIN</sequence>
<evidence type="ECO:0000313" key="4">
    <source>
        <dbReference type="Proteomes" id="UP000281985"/>
    </source>
</evidence>
<feature type="domain" description="DUF3347" evidence="2">
    <location>
        <begin position="60"/>
        <end position="133"/>
    </location>
</feature>
<reference evidence="3 4" key="1">
    <citation type="submission" date="2018-10" db="EMBL/GenBank/DDBJ databases">
        <title>Dokdonia luteus sp. nov., isolated from sea water.</title>
        <authorList>
            <person name="Zhou L.Y."/>
            <person name="Du Z.J."/>
        </authorList>
    </citation>
    <scope>NUCLEOTIDE SEQUENCE [LARGE SCALE GENOMIC DNA]</scope>
    <source>
        <strain evidence="3 4">SH27</strain>
    </source>
</reference>
<organism evidence="3 4">
    <name type="scientific">Dokdonia sinensis</name>
    <dbReference type="NCBI Taxonomy" id="2479847"/>
    <lineage>
        <taxon>Bacteria</taxon>
        <taxon>Pseudomonadati</taxon>
        <taxon>Bacteroidota</taxon>
        <taxon>Flavobacteriia</taxon>
        <taxon>Flavobacteriales</taxon>
        <taxon>Flavobacteriaceae</taxon>
        <taxon>Dokdonia</taxon>
    </lineage>
</organism>
<name>A0A3M0FX87_9FLAO</name>
<comment type="caution">
    <text evidence="3">The sequence shown here is derived from an EMBL/GenBank/DDBJ whole genome shotgun (WGS) entry which is preliminary data.</text>
</comment>
<dbReference type="InterPro" id="IPR021782">
    <property type="entry name" value="DUF3347"/>
</dbReference>
<dbReference type="OrthoDB" id="5513217at2"/>
<proteinExistence type="predicted"/>